<accession>A0ABX7M9J9</accession>
<evidence type="ECO:0000256" key="1">
    <source>
        <dbReference type="SAM" id="SignalP"/>
    </source>
</evidence>
<dbReference type="InterPro" id="IPR021409">
    <property type="entry name" value="DUF3047"/>
</dbReference>
<keyword evidence="1" id="KW-0732">Signal</keyword>
<evidence type="ECO:0000313" key="2">
    <source>
        <dbReference type="EMBL" id="QSI78420.1"/>
    </source>
</evidence>
<feature type="signal peptide" evidence="1">
    <location>
        <begin position="1"/>
        <end position="23"/>
    </location>
</feature>
<protein>
    <submittedName>
        <fullName evidence="2">DUF3047 domain-containing protein</fullName>
    </submittedName>
</protein>
<proteinExistence type="predicted"/>
<organism evidence="2 3">
    <name type="scientific">Niveibacterium microcysteis</name>
    <dbReference type="NCBI Taxonomy" id="2811415"/>
    <lineage>
        <taxon>Bacteria</taxon>
        <taxon>Pseudomonadati</taxon>
        <taxon>Pseudomonadota</taxon>
        <taxon>Betaproteobacteria</taxon>
        <taxon>Rhodocyclales</taxon>
        <taxon>Rhodocyclaceae</taxon>
        <taxon>Niveibacterium</taxon>
    </lineage>
</organism>
<sequence length="230" mass="25306">MRKKLIISIASLLLGLDSVHASIADDGALPGDWHRIALTGDKRPTEYRLEHDGGKAVIHAHAASAALALAHEPPADWIKRPIIHWRWKISHPLEHADNRVGTREDAAARVVLSFDGDRNSLGLFDQAALAIGSQLAGREMAYATLMYIWSNRDPIGTVIDNPHTSRVKMIVVANGPGGVWQSATRNWVEDYRHSFGESPVRLTGYGVLTDTDNTGETVDAWYGDIGFDER</sequence>
<keyword evidence="3" id="KW-1185">Reference proteome</keyword>
<dbReference type="Pfam" id="PF11249">
    <property type="entry name" value="DUF3047"/>
    <property type="match status" value="1"/>
</dbReference>
<dbReference type="Proteomes" id="UP000663570">
    <property type="component" value="Chromosome"/>
</dbReference>
<reference evidence="2 3" key="1">
    <citation type="submission" date="2021-02" db="EMBL/GenBank/DDBJ databases">
        <title>Niveibacterium changnyeongensis HC41.</title>
        <authorList>
            <person name="Kang M."/>
        </authorList>
    </citation>
    <scope>NUCLEOTIDE SEQUENCE [LARGE SCALE GENOMIC DNA]</scope>
    <source>
        <strain evidence="2 3">HC41</strain>
    </source>
</reference>
<name>A0ABX7M9J9_9RHOO</name>
<feature type="chain" id="PRO_5045265731" evidence="1">
    <location>
        <begin position="24"/>
        <end position="230"/>
    </location>
</feature>
<gene>
    <name evidence="2" type="ORF">JY500_07340</name>
</gene>
<evidence type="ECO:0000313" key="3">
    <source>
        <dbReference type="Proteomes" id="UP000663570"/>
    </source>
</evidence>
<dbReference type="RefSeq" id="WP_206255772.1">
    <property type="nucleotide sequence ID" value="NZ_CP071060.1"/>
</dbReference>
<dbReference type="EMBL" id="CP071060">
    <property type="protein sequence ID" value="QSI78420.1"/>
    <property type="molecule type" value="Genomic_DNA"/>
</dbReference>